<comment type="similarity">
    <text evidence="1">Belongs to the short-chain dehydrogenases/reductases (SDR) family.</text>
</comment>
<gene>
    <name evidence="3" type="ORF">EVS81_15010</name>
</gene>
<evidence type="ECO:0008006" key="5">
    <source>
        <dbReference type="Google" id="ProtNLM"/>
    </source>
</evidence>
<protein>
    <recommendedName>
        <fullName evidence="5">SDR family oxidoreductase</fullName>
    </recommendedName>
</protein>
<reference evidence="3 4" key="1">
    <citation type="submission" date="2019-02" db="EMBL/GenBank/DDBJ databases">
        <authorList>
            <person name="Sun L."/>
            <person name="Pan D."/>
            <person name="Wu X."/>
        </authorList>
    </citation>
    <scope>NUCLEOTIDE SEQUENCE [LARGE SCALE GENOMIC DNA]</scope>
    <source>
        <strain evidence="3 4">JW-1</strain>
    </source>
</reference>
<dbReference type="SUPFAM" id="SSF51735">
    <property type="entry name" value="NAD(P)-binding Rossmann-fold domains"/>
    <property type="match status" value="1"/>
</dbReference>
<keyword evidence="4" id="KW-1185">Reference proteome</keyword>
<dbReference type="OrthoDB" id="8921at55968"/>
<keyword evidence="2" id="KW-0560">Oxidoreductase</keyword>
<accession>A0A4P6KHM1</accession>
<dbReference type="Gene3D" id="3.40.50.720">
    <property type="entry name" value="NAD(P)-binding Rossmann-like Domain"/>
    <property type="match status" value="2"/>
</dbReference>
<dbReference type="Proteomes" id="UP000289260">
    <property type="component" value="Chromosome"/>
</dbReference>
<dbReference type="InterPro" id="IPR036291">
    <property type="entry name" value="NAD(P)-bd_dom_sf"/>
</dbReference>
<evidence type="ECO:0000256" key="1">
    <source>
        <dbReference type="ARBA" id="ARBA00006484"/>
    </source>
</evidence>
<sequence length="218" mass="22430">MLIGSTYVVLGGAVGLGLAAARRLLDLGAELVLVDRAAIPDDLPDRRATLVRADPADAGAAERIIARLLADHPRISGIITTGELGRAADPVFGLVRGLVPALLREVSASGVADVIVLGAAPHEEPSTLVSGARATAAWAAAARACTAQLRAELGPRGIRTVHLAAGHWRSGIAAEAAPLPRASFDPEDLAQLVSFLLQQPADVAIDELALVPTAHAWD</sequence>
<dbReference type="PANTHER" id="PTHR43669:SF6">
    <property type="entry name" value="DECAPRENYLPHOSPHORYL-2-KETO-BETA-D-ERYTHRO-PENTOSE REDUCTASE"/>
    <property type="match status" value="1"/>
</dbReference>
<evidence type="ECO:0000256" key="2">
    <source>
        <dbReference type="ARBA" id="ARBA00023002"/>
    </source>
</evidence>
<proteinExistence type="inferred from homology"/>
<dbReference type="RefSeq" id="WP_130111088.1">
    <property type="nucleotide sequence ID" value="NZ_CP035806.1"/>
</dbReference>
<organism evidence="3 4">
    <name type="scientific">Leucobacter triazinivorans</name>
    <dbReference type="NCBI Taxonomy" id="1784719"/>
    <lineage>
        <taxon>Bacteria</taxon>
        <taxon>Bacillati</taxon>
        <taxon>Actinomycetota</taxon>
        <taxon>Actinomycetes</taxon>
        <taxon>Micrococcales</taxon>
        <taxon>Microbacteriaceae</taxon>
        <taxon>Leucobacter</taxon>
    </lineage>
</organism>
<dbReference type="PANTHER" id="PTHR43669">
    <property type="entry name" value="5-KETO-D-GLUCONATE 5-REDUCTASE"/>
    <property type="match status" value="1"/>
</dbReference>
<dbReference type="EMBL" id="CP035806">
    <property type="protein sequence ID" value="QBE49976.1"/>
    <property type="molecule type" value="Genomic_DNA"/>
</dbReference>
<evidence type="ECO:0000313" key="4">
    <source>
        <dbReference type="Proteomes" id="UP000289260"/>
    </source>
</evidence>
<dbReference type="GO" id="GO:0016491">
    <property type="term" value="F:oxidoreductase activity"/>
    <property type="evidence" value="ECO:0007669"/>
    <property type="project" value="UniProtKB-KW"/>
</dbReference>
<dbReference type="KEGG" id="ltr:EVS81_15010"/>
<name>A0A4P6KHM1_9MICO</name>
<dbReference type="AlphaFoldDB" id="A0A4P6KHM1"/>
<evidence type="ECO:0000313" key="3">
    <source>
        <dbReference type="EMBL" id="QBE49976.1"/>
    </source>
</evidence>